<dbReference type="PROSITE" id="PS50102">
    <property type="entry name" value="RRM"/>
    <property type="match status" value="1"/>
</dbReference>
<dbReference type="Proteomes" id="UP000005801">
    <property type="component" value="Unassembled WGS sequence"/>
</dbReference>
<name>A6GJJ1_9BACT</name>
<feature type="region of interest" description="Disordered" evidence="2">
    <location>
        <begin position="1"/>
        <end position="37"/>
    </location>
</feature>
<proteinExistence type="predicted"/>
<dbReference type="STRING" id="391625.PPSIR1_13665"/>
<dbReference type="SUPFAM" id="SSF54928">
    <property type="entry name" value="RNA-binding domain, RBD"/>
    <property type="match status" value="1"/>
</dbReference>
<feature type="compositionally biased region" description="Basic and acidic residues" evidence="2">
    <location>
        <begin position="13"/>
        <end position="26"/>
    </location>
</feature>
<dbReference type="EMBL" id="ABCS01000159">
    <property type="protein sequence ID" value="EDM73949.1"/>
    <property type="molecule type" value="Genomic_DNA"/>
</dbReference>
<dbReference type="GO" id="GO:0003723">
    <property type="term" value="F:RNA binding"/>
    <property type="evidence" value="ECO:0007669"/>
    <property type="project" value="UniProtKB-KW"/>
</dbReference>
<evidence type="ECO:0000313" key="5">
    <source>
        <dbReference type="Proteomes" id="UP000005801"/>
    </source>
</evidence>
<dbReference type="CDD" id="cd21608">
    <property type="entry name" value="RRM2_NsCP33_like"/>
    <property type="match status" value="1"/>
</dbReference>
<dbReference type="RefSeq" id="WP_006976877.1">
    <property type="nucleotide sequence ID" value="NZ_ABCS01000159.1"/>
</dbReference>
<evidence type="ECO:0000313" key="4">
    <source>
        <dbReference type="EMBL" id="EDM73949.1"/>
    </source>
</evidence>
<dbReference type="InterPro" id="IPR000504">
    <property type="entry name" value="RRM_dom"/>
</dbReference>
<dbReference type="InterPro" id="IPR048289">
    <property type="entry name" value="RRM2_NsCP33-like"/>
</dbReference>
<feature type="domain" description="RRM" evidence="3">
    <location>
        <begin position="76"/>
        <end position="154"/>
    </location>
</feature>
<dbReference type="SMART" id="SM00360">
    <property type="entry name" value="RRM"/>
    <property type="match status" value="1"/>
</dbReference>
<keyword evidence="5" id="KW-1185">Reference proteome</keyword>
<evidence type="ECO:0000259" key="3">
    <source>
        <dbReference type="PROSITE" id="PS50102"/>
    </source>
</evidence>
<dbReference type="InterPro" id="IPR012677">
    <property type="entry name" value="Nucleotide-bd_a/b_plait_sf"/>
</dbReference>
<dbReference type="InterPro" id="IPR052462">
    <property type="entry name" value="SLIRP/GR-RBP-like"/>
</dbReference>
<sequence>MGRVNHSQGKRRREAEKARKAREKAERKRQRKLEGGGGVEIASVEDIQTAAFDTTVEQALDGNKEREAGGNSGPPCRLFVGGLSWDTESDSLRELFAKVGAVVDAMIVTDRDTGDSRGFGFVTMANRKDATKAMKELGGTELDGRSIRIDLATER</sequence>
<reference evidence="4 5" key="1">
    <citation type="submission" date="2007-06" db="EMBL/GenBank/DDBJ databases">
        <authorList>
            <person name="Shimkets L."/>
            <person name="Ferriera S."/>
            <person name="Johnson J."/>
            <person name="Kravitz S."/>
            <person name="Beeson K."/>
            <person name="Sutton G."/>
            <person name="Rogers Y.-H."/>
            <person name="Friedman R."/>
            <person name="Frazier M."/>
            <person name="Venter J.C."/>
        </authorList>
    </citation>
    <scope>NUCLEOTIDE SEQUENCE [LARGE SCALE GENOMIC DNA]</scope>
    <source>
        <strain evidence="4 5">SIR-1</strain>
    </source>
</reference>
<dbReference type="InterPro" id="IPR035979">
    <property type="entry name" value="RBD_domain_sf"/>
</dbReference>
<dbReference type="eggNOG" id="COG0724">
    <property type="taxonomic scope" value="Bacteria"/>
</dbReference>
<dbReference type="PANTHER" id="PTHR48027">
    <property type="entry name" value="HETEROGENEOUS NUCLEAR RIBONUCLEOPROTEIN 87F-RELATED"/>
    <property type="match status" value="1"/>
</dbReference>
<organism evidence="4 5">
    <name type="scientific">Plesiocystis pacifica SIR-1</name>
    <dbReference type="NCBI Taxonomy" id="391625"/>
    <lineage>
        <taxon>Bacteria</taxon>
        <taxon>Pseudomonadati</taxon>
        <taxon>Myxococcota</taxon>
        <taxon>Polyangia</taxon>
        <taxon>Nannocystales</taxon>
        <taxon>Nannocystaceae</taxon>
        <taxon>Plesiocystis</taxon>
    </lineage>
</organism>
<dbReference type="AlphaFoldDB" id="A6GJJ1"/>
<evidence type="ECO:0000256" key="2">
    <source>
        <dbReference type="SAM" id="MobiDB-lite"/>
    </source>
</evidence>
<accession>A6GJJ1</accession>
<dbReference type="OrthoDB" id="9798855at2"/>
<gene>
    <name evidence="4" type="ORF">PPSIR1_13665</name>
</gene>
<comment type="caution">
    <text evidence="4">The sequence shown here is derived from an EMBL/GenBank/DDBJ whole genome shotgun (WGS) entry which is preliminary data.</text>
</comment>
<protein>
    <submittedName>
        <fullName evidence="4">Probable nucleic acid-binding protein</fullName>
    </submittedName>
</protein>
<evidence type="ECO:0000256" key="1">
    <source>
        <dbReference type="ARBA" id="ARBA00022884"/>
    </source>
</evidence>
<dbReference type="Gene3D" id="3.30.70.330">
    <property type="match status" value="1"/>
</dbReference>
<keyword evidence="1" id="KW-0694">RNA-binding</keyword>
<dbReference type="Pfam" id="PF00076">
    <property type="entry name" value="RRM_1"/>
    <property type="match status" value="1"/>
</dbReference>